<dbReference type="PROSITE" id="PS50801">
    <property type="entry name" value="STAS"/>
    <property type="match status" value="1"/>
</dbReference>
<comment type="caution">
    <text evidence="4">The sequence shown here is derived from an EMBL/GenBank/DDBJ whole genome shotgun (WGS) entry which is preliminary data.</text>
</comment>
<evidence type="ECO:0000259" key="3">
    <source>
        <dbReference type="PROSITE" id="PS50801"/>
    </source>
</evidence>
<evidence type="ECO:0000256" key="2">
    <source>
        <dbReference type="RuleBase" id="RU003749"/>
    </source>
</evidence>
<dbReference type="CDD" id="cd07043">
    <property type="entry name" value="STAS_anti-anti-sigma_factors"/>
    <property type="match status" value="1"/>
</dbReference>
<keyword evidence="5" id="KW-1185">Reference proteome</keyword>
<feature type="domain" description="STAS" evidence="3">
    <location>
        <begin position="21"/>
        <end position="110"/>
    </location>
</feature>
<sequence>MEISVDQYGHKTVVKLRENRLDAAMAVRFKDALKTVVDDGAEFMILDMSDVGFMDSSGLGAVVAHMKYMGTERNFEIANLTPTVEKVFKLTRMDSVFKIHKSIADAIPEDLKNAI</sequence>
<dbReference type="EMBL" id="MDGM01000014">
    <property type="protein sequence ID" value="PIB23181.1"/>
    <property type="molecule type" value="Genomic_DNA"/>
</dbReference>
<dbReference type="AlphaFoldDB" id="A0A2G5K0Z6"/>
<organism evidence="4 5">
    <name type="scientific">Paramylibacter kogurei</name>
    <dbReference type="NCBI Taxonomy" id="1889778"/>
    <lineage>
        <taxon>Bacteria</taxon>
        <taxon>Pseudomonadati</taxon>
        <taxon>Pseudomonadota</taxon>
        <taxon>Alphaproteobacteria</taxon>
        <taxon>Rhodobacterales</taxon>
        <taxon>Paracoccaceae</taxon>
        <taxon>Paramylibacter</taxon>
    </lineage>
</organism>
<dbReference type="NCBIfam" id="TIGR00377">
    <property type="entry name" value="ant_ant_sig"/>
    <property type="match status" value="1"/>
</dbReference>
<gene>
    <name evidence="4" type="ORF">BFP76_09180</name>
</gene>
<dbReference type="PANTHER" id="PTHR33495">
    <property type="entry name" value="ANTI-SIGMA FACTOR ANTAGONIST TM_1081-RELATED-RELATED"/>
    <property type="match status" value="1"/>
</dbReference>
<dbReference type="PANTHER" id="PTHR33495:SF2">
    <property type="entry name" value="ANTI-SIGMA FACTOR ANTAGONIST TM_1081-RELATED"/>
    <property type="match status" value="1"/>
</dbReference>
<protein>
    <recommendedName>
        <fullName evidence="2">Anti-sigma factor antagonist</fullName>
    </recommendedName>
</protein>
<dbReference type="InterPro" id="IPR036513">
    <property type="entry name" value="STAS_dom_sf"/>
</dbReference>
<comment type="similarity">
    <text evidence="1 2">Belongs to the anti-sigma-factor antagonist family.</text>
</comment>
<dbReference type="InterPro" id="IPR002645">
    <property type="entry name" value="STAS_dom"/>
</dbReference>
<dbReference type="Proteomes" id="UP000231516">
    <property type="component" value="Unassembled WGS sequence"/>
</dbReference>
<dbReference type="GO" id="GO:0043856">
    <property type="term" value="F:anti-sigma factor antagonist activity"/>
    <property type="evidence" value="ECO:0007669"/>
    <property type="project" value="InterPro"/>
</dbReference>
<evidence type="ECO:0000313" key="4">
    <source>
        <dbReference type="EMBL" id="PIB23181.1"/>
    </source>
</evidence>
<name>A0A2G5K0Z6_9RHOB</name>
<reference evidence="4 5" key="1">
    <citation type="submission" date="2016-08" db="EMBL/GenBank/DDBJ databases">
        <title>Draft genome of Amylibacter sp. strain 4G11.</title>
        <authorList>
            <person name="Wong S.-K."/>
            <person name="Hamasaki K."/>
            <person name="Yoshizawa S."/>
        </authorList>
    </citation>
    <scope>NUCLEOTIDE SEQUENCE [LARGE SCALE GENOMIC DNA]</scope>
    <source>
        <strain evidence="4 5">4G11</strain>
    </source>
</reference>
<evidence type="ECO:0000313" key="5">
    <source>
        <dbReference type="Proteomes" id="UP000231516"/>
    </source>
</evidence>
<dbReference type="SUPFAM" id="SSF52091">
    <property type="entry name" value="SpoIIaa-like"/>
    <property type="match status" value="1"/>
</dbReference>
<dbReference type="InterPro" id="IPR003658">
    <property type="entry name" value="Anti-sigma_ant"/>
</dbReference>
<dbReference type="Gene3D" id="3.30.750.24">
    <property type="entry name" value="STAS domain"/>
    <property type="match status" value="1"/>
</dbReference>
<dbReference type="RefSeq" id="WP_099594464.1">
    <property type="nucleotide sequence ID" value="NZ_MDGM01000014.1"/>
</dbReference>
<accession>A0A2G5K0Z6</accession>
<dbReference type="OrthoDB" id="9796076at2"/>
<evidence type="ECO:0000256" key="1">
    <source>
        <dbReference type="ARBA" id="ARBA00009013"/>
    </source>
</evidence>
<proteinExistence type="inferred from homology"/>
<dbReference type="Pfam" id="PF01740">
    <property type="entry name" value="STAS"/>
    <property type="match status" value="1"/>
</dbReference>